<organism evidence="10 11">
    <name type="scientific">Paenibacillus silagei</name>
    <dbReference type="NCBI Taxonomy" id="1670801"/>
    <lineage>
        <taxon>Bacteria</taxon>
        <taxon>Bacillati</taxon>
        <taxon>Bacillota</taxon>
        <taxon>Bacilli</taxon>
        <taxon>Bacillales</taxon>
        <taxon>Paenibacillaceae</taxon>
        <taxon>Paenibacillus</taxon>
    </lineage>
</organism>
<dbReference type="Gene3D" id="1.10.10.60">
    <property type="entry name" value="Homeodomain-like"/>
    <property type="match status" value="2"/>
</dbReference>
<dbReference type="PROSITE" id="PS50983">
    <property type="entry name" value="FE_B12_PBP"/>
    <property type="match status" value="1"/>
</dbReference>
<keyword evidence="6" id="KW-0238">DNA-binding</keyword>
<evidence type="ECO:0000313" key="10">
    <source>
        <dbReference type="EMBL" id="MBP2112462.1"/>
    </source>
</evidence>
<evidence type="ECO:0000259" key="9">
    <source>
        <dbReference type="PROSITE" id="PS50983"/>
    </source>
</evidence>
<dbReference type="InterPro" id="IPR018060">
    <property type="entry name" value="HTH_AraC"/>
</dbReference>
<dbReference type="PROSITE" id="PS00041">
    <property type="entry name" value="HTH_ARAC_FAMILY_1"/>
    <property type="match status" value="1"/>
</dbReference>
<dbReference type="InterPro" id="IPR009057">
    <property type="entry name" value="Homeodomain-like_sf"/>
</dbReference>
<reference evidence="10 11" key="1">
    <citation type="submission" date="2021-03" db="EMBL/GenBank/DDBJ databases">
        <title>Genomic Encyclopedia of Type Strains, Phase IV (KMG-IV): sequencing the most valuable type-strain genomes for metagenomic binning, comparative biology and taxonomic classification.</title>
        <authorList>
            <person name="Goeker M."/>
        </authorList>
    </citation>
    <scope>NUCLEOTIDE SEQUENCE [LARGE SCALE GENOMIC DNA]</scope>
    <source>
        <strain evidence="10 11">DSM 101953</strain>
    </source>
</reference>
<dbReference type="Pfam" id="PF01497">
    <property type="entry name" value="Peripla_BP_2"/>
    <property type="match status" value="1"/>
</dbReference>
<dbReference type="SUPFAM" id="SSF53807">
    <property type="entry name" value="Helical backbone' metal receptor"/>
    <property type="match status" value="1"/>
</dbReference>
<dbReference type="InterPro" id="IPR018062">
    <property type="entry name" value="HTH_AraC-typ_CS"/>
</dbReference>
<evidence type="ECO:0000256" key="1">
    <source>
        <dbReference type="ARBA" id="ARBA00004196"/>
    </source>
</evidence>
<keyword evidence="5" id="KW-0805">Transcription regulation</keyword>
<dbReference type="InterPro" id="IPR014710">
    <property type="entry name" value="RmlC-like_jellyroll"/>
</dbReference>
<dbReference type="Gene3D" id="2.60.120.10">
    <property type="entry name" value="Jelly Rolls"/>
    <property type="match status" value="1"/>
</dbReference>
<comment type="subcellular location">
    <subcellularLocation>
        <location evidence="1">Cell envelope</location>
    </subcellularLocation>
</comment>
<evidence type="ECO:0000256" key="6">
    <source>
        <dbReference type="ARBA" id="ARBA00023125"/>
    </source>
</evidence>
<evidence type="ECO:0000256" key="7">
    <source>
        <dbReference type="ARBA" id="ARBA00023163"/>
    </source>
</evidence>
<keyword evidence="3" id="KW-0813">Transport</keyword>
<dbReference type="SUPFAM" id="SSF51182">
    <property type="entry name" value="RmlC-like cupins"/>
    <property type="match status" value="1"/>
</dbReference>
<comment type="caution">
    <text evidence="10">The sequence shown here is derived from an EMBL/GenBank/DDBJ whole genome shotgun (WGS) entry which is preliminary data.</text>
</comment>
<dbReference type="PRINTS" id="PR00032">
    <property type="entry name" value="HTHARAC"/>
</dbReference>
<feature type="domain" description="HTH araC/xylS-type" evidence="8">
    <location>
        <begin position="176"/>
        <end position="274"/>
    </location>
</feature>
<dbReference type="RefSeq" id="WP_209873372.1">
    <property type="nucleotide sequence ID" value="NZ_JAGGLV010000007.1"/>
</dbReference>
<proteinExistence type="inferred from homology"/>
<evidence type="ECO:0000256" key="5">
    <source>
        <dbReference type="ARBA" id="ARBA00023015"/>
    </source>
</evidence>
<gene>
    <name evidence="10" type="ORF">J2Z70_002616</name>
</gene>
<dbReference type="SMART" id="SM00342">
    <property type="entry name" value="HTH_ARAC"/>
    <property type="match status" value="1"/>
</dbReference>
<dbReference type="PANTHER" id="PTHR30532">
    <property type="entry name" value="IRON III DICITRATE-BINDING PERIPLASMIC PROTEIN"/>
    <property type="match status" value="1"/>
</dbReference>
<dbReference type="InterPro" id="IPR020449">
    <property type="entry name" value="Tscrpt_reg_AraC-type_HTH"/>
</dbReference>
<keyword evidence="4" id="KW-0732">Signal</keyword>
<evidence type="ECO:0000256" key="3">
    <source>
        <dbReference type="ARBA" id="ARBA00022448"/>
    </source>
</evidence>
<dbReference type="Pfam" id="PF12833">
    <property type="entry name" value="HTH_18"/>
    <property type="match status" value="1"/>
</dbReference>
<keyword evidence="11" id="KW-1185">Reference proteome</keyword>
<evidence type="ECO:0000313" key="11">
    <source>
        <dbReference type="Proteomes" id="UP000773462"/>
    </source>
</evidence>
<dbReference type="InterPro" id="IPR051313">
    <property type="entry name" value="Bact_iron-sidero_bind"/>
</dbReference>
<dbReference type="Gene3D" id="3.40.50.1980">
    <property type="entry name" value="Nitrogenase molybdenum iron protein domain"/>
    <property type="match status" value="2"/>
</dbReference>
<name>A0ABS4NQX8_9BACL</name>
<evidence type="ECO:0000256" key="4">
    <source>
        <dbReference type="ARBA" id="ARBA00022729"/>
    </source>
</evidence>
<dbReference type="InterPro" id="IPR002491">
    <property type="entry name" value="ABC_transptr_periplasmic_BD"/>
</dbReference>
<dbReference type="Proteomes" id="UP000773462">
    <property type="component" value="Unassembled WGS sequence"/>
</dbReference>
<dbReference type="PROSITE" id="PS01124">
    <property type="entry name" value="HTH_ARAC_FAMILY_2"/>
    <property type="match status" value="1"/>
</dbReference>
<dbReference type="EMBL" id="JAGGLV010000007">
    <property type="protein sequence ID" value="MBP2112462.1"/>
    <property type="molecule type" value="Genomic_DNA"/>
</dbReference>
<sequence length="668" mass="73813">MKLNEHIQWWNHASVRIMDIRRGRLPAGSTLPYYQLPSSAFLYATQGQAQVQLDELQTTLRRNQLVHGGRGAALAVHADEAFEYFLVLYKAVLMLSQSSRVIRLLEQENPARLQYSFSPAYTHPLLDRLEQMYTEWLTADPLQHLYVRSLFLQFVHEVLLQMKRQGLVPVQPDLLVQALRFMREHYREQITLDTLADQFDCSVSYLSKLFKSRMQAGPIRILTQIRMQRAAHDLLYSGYTVQEIAERTGYPDAHTFSRNFKKQYGCPPVQFRKNMDAHLLVQESPVAHPITALVAHNSKCYSIQSSENYYHLQRKGGLPVIRGTKTASMATAVLLLCVTLLLSACSGAGAGTSANNAAAGTNAEQSVSTAIPGGETVAPGSNAGNTAAATKIYTDGKGEVTIPVNPQRIIDLTGSAIGNLLVLGVKPVAASDDSLKNPFHAGQLDDIVNIGADPNAEAILKLDPDLILTFDYIEEAQYEQLVQIAPVVRLKYGGGTPQDLLLEFGKITGKEAEAQQWIDGWNDRIAEVKPKITEVVGDQTVSILQPYAKGIYAWGNKGGRGGEILYGDLGLKAPEIIRTTLIDGEGFGGNLSLELLPEYAGDYIFTSNWGWDDGDANVVYGSKVWKSLPAVKNNRVYFIDEKGSYYNDPISLEAQLKFIVESFLGTGQ</sequence>
<evidence type="ECO:0000256" key="2">
    <source>
        <dbReference type="ARBA" id="ARBA00008814"/>
    </source>
</evidence>
<keyword evidence="7" id="KW-0804">Transcription</keyword>
<comment type="similarity">
    <text evidence="2">Belongs to the bacterial solute-binding protein 8 family.</text>
</comment>
<protein>
    <submittedName>
        <fullName evidence="10">Iron complex transport system substrate-binding protein</fullName>
    </submittedName>
</protein>
<dbReference type="InterPro" id="IPR011051">
    <property type="entry name" value="RmlC_Cupin_sf"/>
</dbReference>
<accession>A0ABS4NQX8</accession>
<dbReference type="SUPFAM" id="SSF46689">
    <property type="entry name" value="Homeodomain-like"/>
    <property type="match status" value="2"/>
</dbReference>
<dbReference type="CDD" id="cd01138">
    <property type="entry name" value="FeuA"/>
    <property type="match status" value="1"/>
</dbReference>
<feature type="domain" description="Fe/B12 periplasmic-binding" evidence="9">
    <location>
        <begin position="408"/>
        <end position="667"/>
    </location>
</feature>
<dbReference type="PANTHER" id="PTHR30532:SF26">
    <property type="entry name" value="IRON(3+)-HYDROXAMATE-BINDING PROTEIN FHUD"/>
    <property type="match status" value="1"/>
</dbReference>
<evidence type="ECO:0000259" key="8">
    <source>
        <dbReference type="PROSITE" id="PS01124"/>
    </source>
</evidence>